<name>X1IEH4_9ZZZZ</name>
<keyword evidence="1" id="KW-0436">Ligase</keyword>
<protein>
    <recommendedName>
        <fullName evidence="4">Mur ligase central domain-containing protein</fullName>
    </recommendedName>
</protein>
<sequence length="204" mass="21949">MQALQETAMFLRQQFRVPLVAVTGSNGKTSTKEMIASILSCRGQVLKTEGNLNNLIGLPLTLCRLSSQVDSVVLELGMNALGEIRKLTKICQPDIGVITNIGPAHIGHLGSMEEISRAKGELFEEMGPGSVAVVNNDDPYCRNLAKCAGKVITFGLGKGADIWAENIRQKDHLVFTMHIDGESLPITIPLLGRHNVYNALAAAS</sequence>
<evidence type="ECO:0000256" key="3">
    <source>
        <dbReference type="ARBA" id="ARBA00022840"/>
    </source>
</evidence>
<proteinExistence type="predicted"/>
<dbReference type="AlphaFoldDB" id="X1IEH4"/>
<gene>
    <name evidence="5" type="ORF">S03H2_46929</name>
</gene>
<reference evidence="5" key="1">
    <citation type="journal article" date="2014" name="Front. Microbiol.">
        <title>High frequency of phylogenetically diverse reductive dehalogenase-homologous genes in deep subseafloor sedimentary metagenomes.</title>
        <authorList>
            <person name="Kawai M."/>
            <person name="Futagami T."/>
            <person name="Toyoda A."/>
            <person name="Takaki Y."/>
            <person name="Nishi S."/>
            <person name="Hori S."/>
            <person name="Arai W."/>
            <person name="Tsubouchi T."/>
            <person name="Morono Y."/>
            <person name="Uchiyama I."/>
            <person name="Ito T."/>
            <person name="Fujiyama A."/>
            <person name="Inagaki F."/>
            <person name="Takami H."/>
        </authorList>
    </citation>
    <scope>NUCLEOTIDE SEQUENCE</scope>
    <source>
        <strain evidence="5">Expedition CK06-06</strain>
    </source>
</reference>
<feature type="domain" description="Mur ligase central" evidence="4">
    <location>
        <begin position="22"/>
        <end position="203"/>
    </location>
</feature>
<evidence type="ECO:0000256" key="1">
    <source>
        <dbReference type="ARBA" id="ARBA00022598"/>
    </source>
</evidence>
<evidence type="ECO:0000256" key="2">
    <source>
        <dbReference type="ARBA" id="ARBA00022741"/>
    </source>
</evidence>
<evidence type="ECO:0000313" key="5">
    <source>
        <dbReference type="EMBL" id="GAH67685.1"/>
    </source>
</evidence>
<dbReference type="SUPFAM" id="SSF53623">
    <property type="entry name" value="MurD-like peptide ligases, catalytic domain"/>
    <property type="match status" value="1"/>
</dbReference>
<dbReference type="Gene3D" id="3.40.1190.10">
    <property type="entry name" value="Mur-like, catalytic domain"/>
    <property type="match status" value="1"/>
</dbReference>
<dbReference type="InterPro" id="IPR013221">
    <property type="entry name" value="Mur_ligase_cen"/>
</dbReference>
<dbReference type="EMBL" id="BARU01029503">
    <property type="protein sequence ID" value="GAH67685.1"/>
    <property type="molecule type" value="Genomic_DNA"/>
</dbReference>
<feature type="non-terminal residue" evidence="5">
    <location>
        <position position="204"/>
    </location>
</feature>
<dbReference type="InterPro" id="IPR036565">
    <property type="entry name" value="Mur-like_cat_sf"/>
</dbReference>
<keyword evidence="2" id="KW-0547">Nucleotide-binding</keyword>
<dbReference type="Pfam" id="PF08245">
    <property type="entry name" value="Mur_ligase_M"/>
    <property type="match status" value="1"/>
</dbReference>
<organism evidence="5">
    <name type="scientific">marine sediment metagenome</name>
    <dbReference type="NCBI Taxonomy" id="412755"/>
    <lineage>
        <taxon>unclassified sequences</taxon>
        <taxon>metagenomes</taxon>
        <taxon>ecological metagenomes</taxon>
    </lineage>
</organism>
<dbReference type="PANTHER" id="PTHR43024">
    <property type="entry name" value="UDP-N-ACETYLMURAMOYL-TRIPEPTIDE--D-ALANYL-D-ALANINE LIGASE"/>
    <property type="match status" value="1"/>
</dbReference>
<keyword evidence="3" id="KW-0067">ATP-binding</keyword>
<evidence type="ECO:0000259" key="4">
    <source>
        <dbReference type="Pfam" id="PF08245"/>
    </source>
</evidence>
<dbReference type="PANTHER" id="PTHR43024:SF1">
    <property type="entry name" value="UDP-N-ACETYLMURAMOYL-TRIPEPTIDE--D-ALANYL-D-ALANINE LIGASE"/>
    <property type="match status" value="1"/>
</dbReference>
<accession>X1IEH4</accession>
<dbReference type="GO" id="GO:0005524">
    <property type="term" value="F:ATP binding"/>
    <property type="evidence" value="ECO:0007669"/>
    <property type="project" value="UniProtKB-KW"/>
</dbReference>
<dbReference type="InterPro" id="IPR051046">
    <property type="entry name" value="MurCDEF_CellWall_CoF430Synth"/>
</dbReference>
<comment type="caution">
    <text evidence="5">The sequence shown here is derived from an EMBL/GenBank/DDBJ whole genome shotgun (WGS) entry which is preliminary data.</text>
</comment>
<dbReference type="GO" id="GO:0016881">
    <property type="term" value="F:acid-amino acid ligase activity"/>
    <property type="evidence" value="ECO:0007669"/>
    <property type="project" value="InterPro"/>
</dbReference>